<reference evidence="3 4" key="2">
    <citation type="submission" date="2021-12" db="EMBL/GenBank/DDBJ databases">
        <title>Antimicrobial susceptibility of Lactobacillus delbrueckii subsp. lactis obtained from milk products and other habitats.</title>
        <authorList>
            <person name="Shani N."/>
        </authorList>
    </citation>
    <scope>NUCLEOTIDE SEQUENCE [LARGE SCALE GENOMIC DNA]</scope>
    <source>
        <strain evidence="3 4">FAM 21755</strain>
    </source>
</reference>
<organism evidence="2">
    <name type="scientific">Lactobacillus delbrueckii subsp. lactis</name>
    <dbReference type="NCBI Taxonomy" id="29397"/>
    <lineage>
        <taxon>Bacteria</taxon>
        <taxon>Bacillati</taxon>
        <taxon>Bacillota</taxon>
        <taxon>Bacilli</taxon>
        <taxon>Lactobacillales</taxon>
        <taxon>Lactobacillaceae</taxon>
        <taxon>Lactobacillus</taxon>
    </lineage>
</organism>
<feature type="transmembrane region" description="Helical" evidence="1">
    <location>
        <begin position="6"/>
        <end position="25"/>
    </location>
</feature>
<evidence type="ECO:0000256" key="1">
    <source>
        <dbReference type="SAM" id="Phobius"/>
    </source>
</evidence>
<dbReference type="Proteomes" id="UP001200334">
    <property type="component" value="Unassembled WGS sequence"/>
</dbReference>
<keyword evidence="1" id="KW-0472">Membrane</keyword>
<gene>
    <name evidence="2" type="ORF">DQL93_06015</name>
    <name evidence="3" type="ORF">LOB85_00860</name>
</gene>
<dbReference type="RefSeq" id="WP_016396631.1">
    <property type="nucleotide sequence ID" value="NZ_JAJNTG010000070.1"/>
</dbReference>
<evidence type="ECO:0000313" key="4">
    <source>
        <dbReference type="Proteomes" id="UP001200334"/>
    </source>
</evidence>
<keyword evidence="1" id="KW-1133">Transmembrane helix</keyword>
<feature type="transmembrane region" description="Helical" evidence="1">
    <location>
        <begin position="46"/>
        <end position="72"/>
    </location>
</feature>
<protein>
    <submittedName>
        <fullName evidence="2">DUF1751 domain-containing protein</fullName>
    </submittedName>
</protein>
<evidence type="ECO:0000313" key="2">
    <source>
        <dbReference type="EMBL" id="AZA16127.1"/>
    </source>
</evidence>
<dbReference type="AlphaFoldDB" id="A0A3G6JDN6"/>
<accession>A0A3G6JDN6</accession>
<reference evidence="2" key="1">
    <citation type="submission" date="2018-07" db="EMBL/GenBank/DDBJ databases">
        <authorList>
            <person name="Somerville V."/>
        </authorList>
    </citation>
    <scope>NUCLEOTIDE SEQUENCE</scope>
    <source>
        <strain evidence="2">NWC_2_2</strain>
    </source>
</reference>
<feature type="transmembrane region" description="Helical" evidence="1">
    <location>
        <begin position="78"/>
        <end position="102"/>
    </location>
</feature>
<sequence length="147" mass="16800">MHIVFTIISIIGLLLAITCLALLANTRKLLTGGTDIDQFWPKRRRFMYWTNIFMLIPNAIYLFLTIASYFSADFEPSLLLTFSTMAMDLLIGISIIFTDYFITDEKISFKDFWSGSKTSTKVYSISLILLVILTVILNLLIHAWGLD</sequence>
<name>A0A3G6JDN6_LACDL</name>
<keyword evidence="1" id="KW-0812">Transmembrane</keyword>
<dbReference type="EMBL" id="JAJNUY010000002">
    <property type="protein sequence ID" value="MCD5562728.1"/>
    <property type="molecule type" value="Genomic_DNA"/>
</dbReference>
<evidence type="ECO:0000313" key="3">
    <source>
        <dbReference type="EMBL" id="MCD5562728.1"/>
    </source>
</evidence>
<feature type="transmembrane region" description="Helical" evidence="1">
    <location>
        <begin position="122"/>
        <end position="144"/>
    </location>
</feature>
<proteinExistence type="predicted"/>
<dbReference type="EMBL" id="CP031023">
    <property type="protein sequence ID" value="AZA16127.1"/>
    <property type="molecule type" value="Genomic_DNA"/>
</dbReference>